<name>A0ABY6C8N4_9HYPH</name>
<keyword evidence="1" id="KW-0812">Transmembrane</keyword>
<dbReference type="EMBL" id="CP104965">
    <property type="protein sequence ID" value="UXN68604.1"/>
    <property type="molecule type" value="Genomic_DNA"/>
</dbReference>
<accession>A0ABY6C8N4</accession>
<gene>
    <name evidence="3" type="ORF">N8A98_15240</name>
</gene>
<protein>
    <submittedName>
        <fullName evidence="3">Uncharacterized protein</fullName>
    </submittedName>
</protein>
<dbReference type="RefSeq" id="WP_113122309.1">
    <property type="nucleotide sequence ID" value="NZ_CP104965.1"/>
</dbReference>
<evidence type="ECO:0000256" key="2">
    <source>
        <dbReference type="SAM" id="SignalP"/>
    </source>
</evidence>
<keyword evidence="1" id="KW-1133">Transmembrane helix</keyword>
<dbReference type="Proteomes" id="UP001061862">
    <property type="component" value="Chromosome"/>
</dbReference>
<feature type="signal peptide" evidence="2">
    <location>
        <begin position="1"/>
        <end position="40"/>
    </location>
</feature>
<feature type="transmembrane region" description="Helical" evidence="1">
    <location>
        <begin position="50"/>
        <end position="67"/>
    </location>
</feature>
<evidence type="ECO:0000313" key="3">
    <source>
        <dbReference type="EMBL" id="UXN68604.1"/>
    </source>
</evidence>
<keyword evidence="1" id="KW-0472">Membrane</keyword>
<keyword evidence="2" id="KW-0732">Signal</keyword>
<proteinExistence type="predicted"/>
<keyword evidence="4" id="KW-1185">Reference proteome</keyword>
<sequence length="99" mass="10328">MHKSTSAKRKSFKLYAIASSATLALGAAGALVAGVTPASAASLAHQVDPQIAAFMVPLTILLFAILYEAGRIALRGNLPVEAPAHRTARRYWSPGRGEG</sequence>
<evidence type="ECO:0000313" key="4">
    <source>
        <dbReference type="Proteomes" id="UP001061862"/>
    </source>
</evidence>
<organism evidence="3 4">
    <name type="scientific">Devosia neptuniae</name>
    <dbReference type="NCBI Taxonomy" id="191302"/>
    <lineage>
        <taxon>Bacteria</taxon>
        <taxon>Pseudomonadati</taxon>
        <taxon>Pseudomonadota</taxon>
        <taxon>Alphaproteobacteria</taxon>
        <taxon>Hyphomicrobiales</taxon>
        <taxon>Devosiaceae</taxon>
        <taxon>Devosia</taxon>
    </lineage>
</organism>
<feature type="chain" id="PRO_5047076386" evidence="2">
    <location>
        <begin position="41"/>
        <end position="99"/>
    </location>
</feature>
<evidence type="ECO:0000256" key="1">
    <source>
        <dbReference type="SAM" id="Phobius"/>
    </source>
</evidence>
<reference evidence="3 4" key="1">
    <citation type="submission" date="2022-09" db="EMBL/GenBank/DDBJ databases">
        <title>Interaction between co-microsymbionts with complementary sets of symbiotic genes in legume-rhizobium systems.</title>
        <authorList>
            <person name="Safronova V."/>
            <person name="Sazanova A."/>
            <person name="Afonin A."/>
            <person name="Chirak E."/>
        </authorList>
    </citation>
    <scope>NUCLEOTIDE SEQUENCE [LARGE SCALE GENOMIC DNA]</scope>
    <source>
        <strain evidence="3 4">A18/4-1</strain>
    </source>
</reference>